<evidence type="ECO:0000256" key="9">
    <source>
        <dbReference type="SAM" id="MobiDB-lite"/>
    </source>
</evidence>
<feature type="region of interest" description="Disordered" evidence="9">
    <location>
        <begin position="1"/>
        <end position="74"/>
    </location>
</feature>
<evidence type="ECO:0000256" key="3">
    <source>
        <dbReference type="ARBA" id="ARBA00005599"/>
    </source>
</evidence>
<comment type="subcellular location">
    <subcellularLocation>
        <location evidence="1">Cytoplasm</location>
    </subcellularLocation>
    <subcellularLocation>
        <location evidence="2">Golgi apparatus</location>
    </subcellularLocation>
</comment>
<name>A0A553NCG1_TIGCA</name>
<dbReference type="InterPro" id="IPR007033">
    <property type="entry name" value="GORAB"/>
</dbReference>
<keyword evidence="11" id="KW-1185">Reference proteome</keyword>
<accession>A0A553NCG1</accession>
<dbReference type="AlphaFoldDB" id="A0A553NCG1"/>
<evidence type="ECO:0000256" key="8">
    <source>
        <dbReference type="SAM" id="Coils"/>
    </source>
</evidence>
<evidence type="ECO:0000256" key="5">
    <source>
        <dbReference type="ARBA" id="ARBA00022490"/>
    </source>
</evidence>
<dbReference type="GO" id="GO:1905515">
    <property type="term" value="P:non-motile cilium assembly"/>
    <property type="evidence" value="ECO:0007669"/>
    <property type="project" value="TreeGrafter"/>
</dbReference>
<organism evidence="10 11">
    <name type="scientific">Tigriopus californicus</name>
    <name type="common">Marine copepod</name>
    <dbReference type="NCBI Taxonomy" id="6832"/>
    <lineage>
        <taxon>Eukaryota</taxon>
        <taxon>Metazoa</taxon>
        <taxon>Ecdysozoa</taxon>
        <taxon>Arthropoda</taxon>
        <taxon>Crustacea</taxon>
        <taxon>Multicrustacea</taxon>
        <taxon>Hexanauplia</taxon>
        <taxon>Copepoda</taxon>
        <taxon>Harpacticoida</taxon>
        <taxon>Harpacticidae</taxon>
        <taxon>Tigriopus</taxon>
    </lineage>
</organism>
<dbReference type="Pfam" id="PF04949">
    <property type="entry name" value="Transcrip_act"/>
    <property type="match status" value="1"/>
</dbReference>
<keyword evidence="5" id="KW-0963">Cytoplasm</keyword>
<evidence type="ECO:0000256" key="4">
    <source>
        <dbReference type="ARBA" id="ARBA00014130"/>
    </source>
</evidence>
<keyword evidence="7 8" id="KW-0175">Coiled coil</keyword>
<evidence type="ECO:0000256" key="2">
    <source>
        <dbReference type="ARBA" id="ARBA00004555"/>
    </source>
</evidence>
<sequence length="173" mass="19101">MKPSGAAQPPNPPLPAAARLAPSPPPPLGVAPNATHGTLNPDLLSHVAADEENSSEPLNSAIPAPEAGKQRTCEETEKLQRAQAELGQIDKCLSADVRLIRDEIETASLEFMESQKRYDRAEKEFVSAKLRLHQTSERKEQLTEHLITVIQQSELRKGQKLEEIMRVLDIRTT</sequence>
<dbReference type="PANTHER" id="PTHR21470">
    <property type="entry name" value="RAB6-INTERACTING PROTEIN GORAB"/>
    <property type="match status" value="1"/>
</dbReference>
<feature type="coiled-coil region" evidence="8">
    <location>
        <begin position="104"/>
        <end position="138"/>
    </location>
</feature>
<keyword evidence="6" id="KW-0333">Golgi apparatus</keyword>
<dbReference type="EMBL" id="VCGU01000458">
    <property type="protein sequence ID" value="TRY63105.1"/>
    <property type="molecule type" value="Genomic_DNA"/>
</dbReference>
<evidence type="ECO:0000313" key="11">
    <source>
        <dbReference type="Proteomes" id="UP000318571"/>
    </source>
</evidence>
<protein>
    <recommendedName>
        <fullName evidence="4">RAB6-interacting golgin</fullName>
    </recommendedName>
</protein>
<evidence type="ECO:0000256" key="1">
    <source>
        <dbReference type="ARBA" id="ARBA00004496"/>
    </source>
</evidence>
<dbReference type="Proteomes" id="UP000318571">
    <property type="component" value="Chromosome 10"/>
</dbReference>
<comment type="similarity">
    <text evidence="3">Belongs to the GORAB family.</text>
</comment>
<comment type="caution">
    <text evidence="10">The sequence shown here is derived from an EMBL/GenBank/DDBJ whole genome shotgun (WGS) entry which is preliminary data.</text>
</comment>
<gene>
    <name evidence="10" type="ORF">TCAL_03916</name>
</gene>
<evidence type="ECO:0000256" key="6">
    <source>
        <dbReference type="ARBA" id="ARBA00023034"/>
    </source>
</evidence>
<dbReference type="GO" id="GO:0005794">
    <property type="term" value="C:Golgi apparatus"/>
    <property type="evidence" value="ECO:0007669"/>
    <property type="project" value="UniProtKB-SubCell"/>
</dbReference>
<proteinExistence type="inferred from homology"/>
<reference evidence="10 11" key="1">
    <citation type="journal article" date="2018" name="Nat. Ecol. Evol.">
        <title>Genomic signatures of mitonuclear coevolution across populations of Tigriopus californicus.</title>
        <authorList>
            <person name="Barreto F.S."/>
            <person name="Watson E.T."/>
            <person name="Lima T.G."/>
            <person name="Willett C.S."/>
            <person name="Edmands S."/>
            <person name="Li W."/>
            <person name="Burton R.S."/>
        </authorList>
    </citation>
    <scope>NUCLEOTIDE SEQUENCE [LARGE SCALE GENOMIC DNA]</scope>
    <source>
        <strain evidence="10 11">San Diego</strain>
    </source>
</reference>
<evidence type="ECO:0000313" key="10">
    <source>
        <dbReference type="EMBL" id="TRY63105.1"/>
    </source>
</evidence>
<evidence type="ECO:0000256" key="7">
    <source>
        <dbReference type="ARBA" id="ARBA00023054"/>
    </source>
</evidence>
<dbReference type="PANTHER" id="PTHR21470:SF2">
    <property type="entry name" value="RAB6-INTERACTING GOLGIN"/>
    <property type="match status" value="1"/>
</dbReference>